<keyword evidence="2" id="KW-1185">Reference proteome</keyword>
<evidence type="ECO:0000313" key="1">
    <source>
        <dbReference type="EMBL" id="GAA4804147.1"/>
    </source>
</evidence>
<name>A0ABP9C2Q2_9ACTN</name>
<comment type="caution">
    <text evidence="1">The sequence shown here is derived from an EMBL/GenBank/DDBJ whole genome shotgun (WGS) entry which is preliminary data.</text>
</comment>
<protein>
    <submittedName>
        <fullName evidence="1">Uncharacterized protein</fullName>
    </submittedName>
</protein>
<gene>
    <name evidence="1" type="ORF">GCM10023353_03270</name>
</gene>
<organism evidence="1 2">
    <name type="scientific">Tomitella cavernea</name>
    <dbReference type="NCBI Taxonomy" id="1387982"/>
    <lineage>
        <taxon>Bacteria</taxon>
        <taxon>Bacillati</taxon>
        <taxon>Actinomycetota</taxon>
        <taxon>Actinomycetes</taxon>
        <taxon>Mycobacteriales</taxon>
        <taxon>Tomitella</taxon>
    </lineage>
</organism>
<accession>A0ABP9C2Q2</accession>
<dbReference type="EMBL" id="BAABKQ010000001">
    <property type="protein sequence ID" value="GAA4804147.1"/>
    <property type="molecule type" value="Genomic_DNA"/>
</dbReference>
<sequence>MQTPCVPLERIATTDGEVTGYVLSVDSGFVNVLTEDREFLILPSGEVLSRE</sequence>
<dbReference type="Proteomes" id="UP001500839">
    <property type="component" value="Unassembled WGS sequence"/>
</dbReference>
<evidence type="ECO:0000313" key="2">
    <source>
        <dbReference type="Proteomes" id="UP001500839"/>
    </source>
</evidence>
<proteinExistence type="predicted"/>
<reference evidence="2" key="1">
    <citation type="journal article" date="2019" name="Int. J. Syst. Evol. Microbiol.">
        <title>The Global Catalogue of Microorganisms (GCM) 10K type strain sequencing project: providing services to taxonomists for standard genome sequencing and annotation.</title>
        <authorList>
            <consortium name="The Broad Institute Genomics Platform"/>
            <consortium name="The Broad Institute Genome Sequencing Center for Infectious Disease"/>
            <person name="Wu L."/>
            <person name="Ma J."/>
        </authorList>
    </citation>
    <scope>NUCLEOTIDE SEQUENCE [LARGE SCALE GENOMIC DNA]</scope>
    <source>
        <strain evidence="2">JCM 18542</strain>
    </source>
</reference>